<evidence type="ECO:0000313" key="1">
    <source>
        <dbReference type="EMBL" id="RYQ38717.1"/>
    </source>
</evidence>
<dbReference type="RefSeq" id="WP_129966685.1">
    <property type="nucleotide sequence ID" value="NZ_RYUW01000002.1"/>
</dbReference>
<proteinExistence type="predicted"/>
<sequence>MSDKWEELKQWLEEGIEAETQLVNITKAENYFAYNEALGHLEAMRSVLTHMNLIELKEI</sequence>
<name>A0A4Q5AXJ6_9BIFI</name>
<dbReference type="Proteomes" id="UP000292382">
    <property type="component" value="Unassembled WGS sequence"/>
</dbReference>
<reference evidence="1 2" key="1">
    <citation type="submission" date="2018-12" db="EMBL/GenBank/DDBJ databases">
        <title>Unveiling genomic diversity among members of the Bifidobacterium pseudolongum species, a widely distributed gut commensal of the animal kingdom.</title>
        <authorList>
            <person name="Lugli G.A."/>
            <person name="Duranti S."/>
            <person name="Albert K."/>
            <person name="Mancabelli L."/>
            <person name="Napoli S."/>
            <person name="Viappiani A."/>
            <person name="Anzalone R."/>
            <person name="Longhi G."/>
            <person name="Milani C."/>
            <person name="Turroni F."/>
            <person name="Alessandri G."/>
            <person name="Sela D.A."/>
            <person name="Van Sinderen D."/>
            <person name="Ventura M."/>
        </authorList>
    </citation>
    <scope>NUCLEOTIDE SEQUENCE [LARGE SCALE GENOMIC DNA]</scope>
    <source>
        <strain evidence="1 2">2003B</strain>
    </source>
</reference>
<dbReference type="AlphaFoldDB" id="A0A4Q5AXJ6"/>
<comment type="caution">
    <text evidence="1">The sequence shown here is derived from an EMBL/GenBank/DDBJ whole genome shotgun (WGS) entry which is preliminary data.</text>
</comment>
<accession>A0A4Q5AXJ6</accession>
<protein>
    <submittedName>
        <fullName evidence="1">Uncharacterized protein</fullName>
    </submittedName>
</protein>
<organism evidence="1 2">
    <name type="scientific">Bifidobacterium pseudolongum subsp. globosum</name>
    <dbReference type="NCBI Taxonomy" id="1690"/>
    <lineage>
        <taxon>Bacteria</taxon>
        <taxon>Bacillati</taxon>
        <taxon>Actinomycetota</taxon>
        <taxon>Actinomycetes</taxon>
        <taxon>Bifidobacteriales</taxon>
        <taxon>Bifidobacteriaceae</taxon>
        <taxon>Bifidobacterium</taxon>
    </lineage>
</organism>
<dbReference type="EMBL" id="RYUW01000002">
    <property type="protein sequence ID" value="RYQ38717.1"/>
    <property type="molecule type" value="Genomic_DNA"/>
</dbReference>
<gene>
    <name evidence="1" type="ORF">PG2003B_0080</name>
</gene>
<evidence type="ECO:0000313" key="2">
    <source>
        <dbReference type="Proteomes" id="UP000292382"/>
    </source>
</evidence>